<feature type="non-terminal residue" evidence="1">
    <location>
        <position position="50"/>
    </location>
</feature>
<comment type="caution">
    <text evidence="1">The sequence shown here is derived from an EMBL/GenBank/DDBJ whole genome shotgun (WGS) entry which is preliminary data.</text>
</comment>
<sequence length="50" mass="5648">HCSFVVRKTSSCNVLETKIHQLYCNLTQWCSGGVLYQKNFVLNGAQKRGS</sequence>
<reference evidence="1" key="1">
    <citation type="journal article" date="2019" name="Sci. Rep.">
        <title>Draft genome of Tanacetum cinerariifolium, the natural source of mosquito coil.</title>
        <authorList>
            <person name="Yamashiro T."/>
            <person name="Shiraishi A."/>
            <person name="Satake H."/>
            <person name="Nakayama K."/>
        </authorList>
    </citation>
    <scope>NUCLEOTIDE SEQUENCE</scope>
</reference>
<name>A0A699IWL3_TANCI</name>
<dbReference type="AlphaFoldDB" id="A0A699IWL3"/>
<gene>
    <name evidence="1" type="ORF">Tci_563691</name>
</gene>
<protein>
    <submittedName>
        <fullName evidence="1">Uncharacterized protein</fullName>
    </submittedName>
</protein>
<accession>A0A699IWL3</accession>
<dbReference type="EMBL" id="BKCJ010341743">
    <property type="protein sequence ID" value="GEZ91718.1"/>
    <property type="molecule type" value="Genomic_DNA"/>
</dbReference>
<proteinExistence type="predicted"/>
<evidence type="ECO:0000313" key="1">
    <source>
        <dbReference type="EMBL" id="GEZ91718.1"/>
    </source>
</evidence>
<feature type="non-terminal residue" evidence="1">
    <location>
        <position position="1"/>
    </location>
</feature>
<organism evidence="1">
    <name type="scientific">Tanacetum cinerariifolium</name>
    <name type="common">Dalmatian daisy</name>
    <name type="synonym">Chrysanthemum cinerariifolium</name>
    <dbReference type="NCBI Taxonomy" id="118510"/>
    <lineage>
        <taxon>Eukaryota</taxon>
        <taxon>Viridiplantae</taxon>
        <taxon>Streptophyta</taxon>
        <taxon>Embryophyta</taxon>
        <taxon>Tracheophyta</taxon>
        <taxon>Spermatophyta</taxon>
        <taxon>Magnoliopsida</taxon>
        <taxon>eudicotyledons</taxon>
        <taxon>Gunneridae</taxon>
        <taxon>Pentapetalae</taxon>
        <taxon>asterids</taxon>
        <taxon>campanulids</taxon>
        <taxon>Asterales</taxon>
        <taxon>Asteraceae</taxon>
        <taxon>Asteroideae</taxon>
        <taxon>Anthemideae</taxon>
        <taxon>Anthemidinae</taxon>
        <taxon>Tanacetum</taxon>
    </lineage>
</organism>